<accession>A0A1E3QPX8</accession>
<protein>
    <submittedName>
        <fullName evidence="1">Uncharacterized protein</fullName>
    </submittedName>
</protein>
<proteinExistence type="predicted"/>
<dbReference type="InterPro" id="IPR024621">
    <property type="entry name" value="Mba1"/>
</dbReference>
<dbReference type="Pfam" id="PF07961">
    <property type="entry name" value="MBA1"/>
    <property type="match status" value="1"/>
</dbReference>
<evidence type="ECO:0000313" key="1">
    <source>
        <dbReference type="EMBL" id="ODQ79753.1"/>
    </source>
</evidence>
<dbReference type="GO" id="GO:0070131">
    <property type="term" value="P:positive regulation of mitochondrial translation"/>
    <property type="evidence" value="ECO:0007669"/>
    <property type="project" value="EnsemblFungi"/>
</dbReference>
<dbReference type="OrthoDB" id="19619at2759"/>
<keyword evidence="2" id="KW-1185">Reference proteome</keyword>
<dbReference type="GO" id="GO:0005743">
    <property type="term" value="C:mitochondrial inner membrane"/>
    <property type="evidence" value="ECO:0007669"/>
    <property type="project" value="EnsemblFungi"/>
</dbReference>
<dbReference type="EMBL" id="KV454431">
    <property type="protein sequence ID" value="ODQ79753.1"/>
    <property type="molecule type" value="Genomic_DNA"/>
</dbReference>
<reference evidence="2" key="1">
    <citation type="submission" date="2016-05" db="EMBL/GenBank/DDBJ databases">
        <title>Comparative genomics of biotechnologically important yeasts.</title>
        <authorList>
            <consortium name="DOE Joint Genome Institute"/>
            <person name="Riley R."/>
            <person name="Haridas S."/>
            <person name="Wolfe K.H."/>
            <person name="Lopes M.R."/>
            <person name="Hittinger C.T."/>
            <person name="Goker M."/>
            <person name="Salamov A."/>
            <person name="Wisecaver J."/>
            <person name="Long T.M."/>
            <person name="Aerts A.L."/>
            <person name="Barry K."/>
            <person name="Choi C."/>
            <person name="Clum A."/>
            <person name="Coughlan A.Y."/>
            <person name="Deshpande S."/>
            <person name="Douglass A.P."/>
            <person name="Hanson S.J."/>
            <person name="Klenk H.-P."/>
            <person name="Labutti K."/>
            <person name="Lapidus A."/>
            <person name="Lindquist E."/>
            <person name="Lipzen A."/>
            <person name="Meier-Kolthoff J.P."/>
            <person name="Ohm R.A."/>
            <person name="Otillar R.P."/>
            <person name="Pangilinan J."/>
            <person name="Peng Y."/>
            <person name="Rokas A."/>
            <person name="Rosa C.A."/>
            <person name="Scheuner C."/>
            <person name="Sibirny A.A."/>
            <person name="Slot J.C."/>
            <person name="Stielow J.B."/>
            <person name="Sun H."/>
            <person name="Kurtzman C.P."/>
            <person name="Blackwell M."/>
            <person name="Grigoriev I.V."/>
            <person name="Jeffries T.W."/>
        </authorList>
    </citation>
    <scope>NUCLEOTIDE SEQUENCE [LARGE SCALE GENOMIC DNA]</scope>
    <source>
        <strain evidence="2">NRRL Y-12698</strain>
    </source>
</reference>
<evidence type="ECO:0000313" key="2">
    <source>
        <dbReference type="Proteomes" id="UP000094336"/>
    </source>
</evidence>
<dbReference type="AlphaFoldDB" id="A0A1E3QPX8"/>
<dbReference type="RefSeq" id="XP_018985081.1">
    <property type="nucleotide sequence ID" value="XM_019132708.1"/>
</dbReference>
<dbReference type="Gene3D" id="3.10.450.240">
    <property type="match status" value="1"/>
</dbReference>
<dbReference type="Proteomes" id="UP000094336">
    <property type="component" value="Unassembled WGS sequence"/>
</dbReference>
<sequence>MLVSVSRTLTRQSPLFRAAGRIGARFASDATDEGPARVGLYKKIGVGAKYYVPPSFSKYPSFFSSPVFFIKTYFKRWGNSGLNWFNFARAKRELGHLDVVDFRHKAIDIYMRVHTAFASNNFASIDDKVATMVKDSLVARRKDMAQVKLDWTLVKFNQPPKLVSFNPIPGPSGAIEMFQMVYKFDTNQRLIIGEPKKEIKRTEKDSVDYFVFTVDPFSDDVVLAGSLFESSPADKIMPEVDPTTPRDKVYADMVAKADIFRL</sequence>
<dbReference type="STRING" id="984486.A0A1E3QPX8"/>
<gene>
    <name evidence="1" type="ORF">BABINDRAFT_7959</name>
</gene>
<organism evidence="1 2">
    <name type="scientific">Babjeviella inositovora NRRL Y-12698</name>
    <dbReference type="NCBI Taxonomy" id="984486"/>
    <lineage>
        <taxon>Eukaryota</taxon>
        <taxon>Fungi</taxon>
        <taxon>Dikarya</taxon>
        <taxon>Ascomycota</taxon>
        <taxon>Saccharomycotina</taxon>
        <taxon>Pichiomycetes</taxon>
        <taxon>Serinales incertae sedis</taxon>
        <taxon>Babjeviella</taxon>
    </lineage>
</organism>
<name>A0A1E3QPX8_9ASCO</name>
<dbReference type="GeneID" id="30150561"/>
<dbReference type="GO" id="GO:0032979">
    <property type="term" value="P:protein insertion into mitochondrial inner membrane from matrix"/>
    <property type="evidence" value="ECO:0007669"/>
    <property type="project" value="EnsemblFungi"/>
</dbReference>
<dbReference type="GO" id="GO:0097177">
    <property type="term" value="F:mitochondrial ribosome binding"/>
    <property type="evidence" value="ECO:0007669"/>
    <property type="project" value="EnsemblFungi"/>
</dbReference>